<keyword evidence="6" id="KW-1185">Reference proteome</keyword>
<dbReference type="SMART" id="SM00028">
    <property type="entry name" value="TPR"/>
    <property type="match status" value="3"/>
</dbReference>
<dbReference type="PANTHER" id="PTHR46423">
    <property type="entry name" value="RNA POLYMERASE II-ASSOCIATED PROTEIN 3"/>
    <property type="match status" value="1"/>
</dbReference>
<feature type="zinc finger region" description="C3H1-type" evidence="2">
    <location>
        <begin position="195"/>
        <end position="225"/>
    </location>
</feature>
<gene>
    <name evidence="5" type="ORF">BD410DRAFT_786568</name>
</gene>
<feature type="compositionally biased region" description="Basic residues" evidence="3">
    <location>
        <begin position="339"/>
        <end position="349"/>
    </location>
</feature>
<feature type="region of interest" description="Disordered" evidence="3">
    <location>
        <begin position="25"/>
        <end position="45"/>
    </location>
</feature>
<feature type="compositionally biased region" description="Basic and acidic residues" evidence="3">
    <location>
        <begin position="32"/>
        <end position="45"/>
    </location>
</feature>
<dbReference type="GO" id="GO:0008270">
    <property type="term" value="F:zinc ion binding"/>
    <property type="evidence" value="ECO:0007669"/>
    <property type="project" value="UniProtKB-KW"/>
</dbReference>
<dbReference type="AlphaFoldDB" id="A0A4Y7QAR1"/>
<evidence type="ECO:0000313" key="6">
    <source>
        <dbReference type="Proteomes" id="UP000294933"/>
    </source>
</evidence>
<evidence type="ECO:0000256" key="1">
    <source>
        <dbReference type="ARBA" id="ARBA00022803"/>
    </source>
</evidence>
<dbReference type="Gene3D" id="1.25.40.10">
    <property type="entry name" value="Tetratricopeptide repeat domain"/>
    <property type="match status" value="1"/>
</dbReference>
<name>A0A4Y7QAR1_9AGAM</name>
<dbReference type="Proteomes" id="UP000294933">
    <property type="component" value="Unassembled WGS sequence"/>
</dbReference>
<dbReference type="OrthoDB" id="245563at2759"/>
<dbReference type="EMBL" id="ML170168">
    <property type="protein sequence ID" value="TDL23900.1"/>
    <property type="molecule type" value="Genomic_DNA"/>
</dbReference>
<dbReference type="PROSITE" id="PS50103">
    <property type="entry name" value="ZF_C3H1"/>
    <property type="match status" value="2"/>
</dbReference>
<reference evidence="5 6" key="1">
    <citation type="submission" date="2018-06" db="EMBL/GenBank/DDBJ databases">
        <title>A transcriptomic atlas of mushroom development highlights an independent origin of complex multicellularity.</title>
        <authorList>
            <consortium name="DOE Joint Genome Institute"/>
            <person name="Krizsan K."/>
            <person name="Almasi E."/>
            <person name="Merenyi Z."/>
            <person name="Sahu N."/>
            <person name="Viragh M."/>
            <person name="Koszo T."/>
            <person name="Mondo S."/>
            <person name="Kiss B."/>
            <person name="Balint B."/>
            <person name="Kues U."/>
            <person name="Barry K."/>
            <person name="Hegedus J.C."/>
            <person name="Henrissat B."/>
            <person name="Johnson J."/>
            <person name="Lipzen A."/>
            <person name="Ohm R."/>
            <person name="Nagy I."/>
            <person name="Pangilinan J."/>
            <person name="Yan J."/>
            <person name="Xiong Y."/>
            <person name="Grigoriev I.V."/>
            <person name="Hibbett D.S."/>
            <person name="Nagy L.G."/>
        </authorList>
    </citation>
    <scope>NUCLEOTIDE SEQUENCE [LARGE SCALE GENOMIC DNA]</scope>
    <source>
        <strain evidence="5 6">SZMC22713</strain>
    </source>
</reference>
<keyword evidence="2" id="KW-0479">Metal-binding</keyword>
<dbReference type="STRING" id="50990.A0A4Y7QAR1"/>
<accession>A0A4Y7QAR1</accession>
<dbReference type="VEuPathDB" id="FungiDB:BD410DRAFT_786568"/>
<dbReference type="PANTHER" id="PTHR46423:SF1">
    <property type="entry name" value="RNA POLYMERASE II-ASSOCIATED PROTEIN 3"/>
    <property type="match status" value="1"/>
</dbReference>
<organism evidence="5 6">
    <name type="scientific">Rickenella mellea</name>
    <dbReference type="NCBI Taxonomy" id="50990"/>
    <lineage>
        <taxon>Eukaryota</taxon>
        <taxon>Fungi</taxon>
        <taxon>Dikarya</taxon>
        <taxon>Basidiomycota</taxon>
        <taxon>Agaricomycotina</taxon>
        <taxon>Agaricomycetes</taxon>
        <taxon>Hymenochaetales</taxon>
        <taxon>Rickenellaceae</taxon>
        <taxon>Rickenella</taxon>
    </lineage>
</organism>
<dbReference type="GO" id="GO:0101031">
    <property type="term" value="C:protein folding chaperone complex"/>
    <property type="evidence" value="ECO:0007669"/>
    <property type="project" value="TreeGrafter"/>
</dbReference>
<dbReference type="Gene3D" id="3.30.1370.210">
    <property type="match status" value="1"/>
</dbReference>
<feature type="domain" description="C3H1-type" evidence="4">
    <location>
        <begin position="195"/>
        <end position="225"/>
    </location>
</feature>
<protein>
    <recommendedName>
        <fullName evidence="4">C3H1-type domain-containing protein</fullName>
    </recommendedName>
</protein>
<keyword evidence="1" id="KW-0802">TPR repeat</keyword>
<feature type="domain" description="C3H1-type" evidence="4">
    <location>
        <begin position="232"/>
        <end position="260"/>
    </location>
</feature>
<dbReference type="InterPro" id="IPR051966">
    <property type="entry name" value="RPAP3"/>
</dbReference>
<evidence type="ECO:0000313" key="5">
    <source>
        <dbReference type="EMBL" id="TDL23900.1"/>
    </source>
</evidence>
<dbReference type="SUPFAM" id="SSF48452">
    <property type="entry name" value="TPR-like"/>
    <property type="match status" value="1"/>
</dbReference>
<feature type="zinc finger region" description="C3H1-type" evidence="2">
    <location>
        <begin position="232"/>
        <end position="260"/>
    </location>
</feature>
<sequence length="399" mass="44615">MADPRVSNKPNIDFSKQKEAAVALRAKRRAAKAAEKDQQAEELKEKGNGYFHRKDYTTAVHYYTLAAQINGGQPACYMSNMAAAQLKLENFEEAEEAAHTALFYDSKSLKARYRRGLARKGNNLLHGAIIDFETVLAQDPANADALSQLTITRELFESGEGDETGYDTEGEQFPPLDAEKWEIDTESDSSDYQHDGNGIPCRFYNRDGCNKGNGPLGCKYRHSPDEKSSRDKLGRNVCLYYTIGICKFGDEKCNYAHDLTYLDAKRVMDEDQKAAVVKCLSDVKDTSRSLRPTGYKGTTNTIGQVEKRSHKKLDPRAHIIGPSNSPQDNTRGNDGHGRGGGRGKGKRAGRLSARQEREMEERTMNGGFTNDEMDELLCQGVKPWDDDAWDVLHALNDYY</sequence>
<keyword evidence="2" id="KW-0863">Zinc-finger</keyword>
<keyword evidence="2" id="KW-0862">Zinc</keyword>
<evidence type="ECO:0000256" key="3">
    <source>
        <dbReference type="SAM" id="MobiDB-lite"/>
    </source>
</evidence>
<evidence type="ECO:0000259" key="4">
    <source>
        <dbReference type="PROSITE" id="PS50103"/>
    </source>
</evidence>
<proteinExistence type="predicted"/>
<dbReference type="InterPro" id="IPR011990">
    <property type="entry name" value="TPR-like_helical_dom_sf"/>
</dbReference>
<feature type="compositionally biased region" description="Basic and acidic residues" evidence="3">
    <location>
        <begin position="353"/>
        <end position="363"/>
    </location>
</feature>
<dbReference type="InterPro" id="IPR019734">
    <property type="entry name" value="TPR_rpt"/>
</dbReference>
<evidence type="ECO:0000256" key="2">
    <source>
        <dbReference type="PROSITE-ProRule" id="PRU00723"/>
    </source>
</evidence>
<feature type="region of interest" description="Disordered" evidence="3">
    <location>
        <begin position="289"/>
        <end position="370"/>
    </location>
</feature>
<dbReference type="SMART" id="SM00356">
    <property type="entry name" value="ZnF_C3H1"/>
    <property type="match status" value="2"/>
</dbReference>
<dbReference type="InterPro" id="IPR000571">
    <property type="entry name" value="Znf_CCCH"/>
</dbReference>